<feature type="domain" description="Protein kinase" evidence="11">
    <location>
        <begin position="15"/>
        <end position="353"/>
    </location>
</feature>
<reference evidence="14" key="1">
    <citation type="submission" date="2022-08" db="EMBL/GenBank/DDBJ databases">
        <authorList>
            <person name="Marques A."/>
        </authorList>
    </citation>
    <scope>NUCLEOTIDE SEQUENCE</scope>
    <source>
        <strain evidence="14">RhyPub2mFocal</strain>
        <tissue evidence="14">Leaves</tissue>
    </source>
</reference>
<evidence type="ECO:0000313" key="15">
    <source>
        <dbReference type="Proteomes" id="UP001140206"/>
    </source>
</evidence>
<comment type="catalytic activity">
    <reaction evidence="9">
        <text>L-seryl-[protein] + ATP = O-phospho-L-seryl-[protein] + ADP + H(+)</text>
        <dbReference type="Rhea" id="RHEA:17989"/>
        <dbReference type="Rhea" id="RHEA-COMP:9863"/>
        <dbReference type="Rhea" id="RHEA-COMP:11604"/>
        <dbReference type="ChEBI" id="CHEBI:15378"/>
        <dbReference type="ChEBI" id="CHEBI:29999"/>
        <dbReference type="ChEBI" id="CHEBI:30616"/>
        <dbReference type="ChEBI" id="CHEBI:83421"/>
        <dbReference type="ChEBI" id="CHEBI:456216"/>
        <dbReference type="EC" id="2.7.11.1"/>
    </reaction>
</comment>
<evidence type="ECO:0000259" key="11">
    <source>
        <dbReference type="PROSITE" id="PS50011"/>
    </source>
</evidence>
<keyword evidence="3" id="KW-0723">Serine/threonine-protein kinase</keyword>
<keyword evidence="6 14" id="KW-0418">Kinase</keyword>
<evidence type="ECO:0000256" key="1">
    <source>
        <dbReference type="ARBA" id="ARBA00009903"/>
    </source>
</evidence>
<evidence type="ECO:0000256" key="10">
    <source>
        <dbReference type="SAM" id="MobiDB-lite"/>
    </source>
</evidence>
<dbReference type="FunFam" id="1.10.510.10:FF:000294">
    <property type="entry name" value="Serine/threonine-protein kinase OXI1"/>
    <property type="match status" value="1"/>
</dbReference>
<dbReference type="FunFam" id="1.10.510.10:FF:000312">
    <property type="entry name" value="Serine/threonine-protein kinase OXI1"/>
    <property type="match status" value="1"/>
</dbReference>
<dbReference type="InterPro" id="IPR008271">
    <property type="entry name" value="Ser/Thr_kinase_AS"/>
</dbReference>
<keyword evidence="5" id="KW-0547">Nucleotide-binding</keyword>
<evidence type="ECO:0000256" key="6">
    <source>
        <dbReference type="ARBA" id="ARBA00022777"/>
    </source>
</evidence>
<organism evidence="14 15">
    <name type="scientific">Rhynchospora pubera</name>
    <dbReference type="NCBI Taxonomy" id="906938"/>
    <lineage>
        <taxon>Eukaryota</taxon>
        <taxon>Viridiplantae</taxon>
        <taxon>Streptophyta</taxon>
        <taxon>Embryophyta</taxon>
        <taxon>Tracheophyta</taxon>
        <taxon>Spermatophyta</taxon>
        <taxon>Magnoliopsida</taxon>
        <taxon>Liliopsida</taxon>
        <taxon>Poales</taxon>
        <taxon>Cyperaceae</taxon>
        <taxon>Cyperoideae</taxon>
        <taxon>Rhynchosporeae</taxon>
        <taxon>Rhynchospora</taxon>
    </lineage>
</organism>
<dbReference type="Pfam" id="PF00069">
    <property type="entry name" value="Pkinase"/>
    <property type="match status" value="2"/>
</dbReference>
<dbReference type="InterPro" id="IPR000719">
    <property type="entry name" value="Prot_kinase_dom"/>
</dbReference>
<comment type="catalytic activity">
    <reaction evidence="8">
        <text>L-threonyl-[protein] + ATP = O-phospho-L-threonyl-[protein] + ADP + H(+)</text>
        <dbReference type="Rhea" id="RHEA:46608"/>
        <dbReference type="Rhea" id="RHEA-COMP:11060"/>
        <dbReference type="Rhea" id="RHEA-COMP:11605"/>
        <dbReference type="ChEBI" id="CHEBI:15378"/>
        <dbReference type="ChEBI" id="CHEBI:30013"/>
        <dbReference type="ChEBI" id="CHEBI:30616"/>
        <dbReference type="ChEBI" id="CHEBI:61977"/>
        <dbReference type="ChEBI" id="CHEBI:456216"/>
        <dbReference type="EC" id="2.7.11.1"/>
    </reaction>
</comment>
<dbReference type="Proteomes" id="UP001140206">
    <property type="component" value="Chromosome 4"/>
</dbReference>
<dbReference type="Gene3D" id="3.30.200.20">
    <property type="entry name" value="Phosphorylase Kinase, domain 1"/>
    <property type="match status" value="1"/>
</dbReference>
<dbReference type="PANTHER" id="PTHR45637">
    <property type="entry name" value="FLIPPASE KINASE 1-RELATED"/>
    <property type="match status" value="1"/>
</dbReference>
<dbReference type="InterPro" id="IPR011009">
    <property type="entry name" value="Kinase-like_dom_sf"/>
</dbReference>
<comment type="caution">
    <text evidence="14">The sequence shown here is derived from an EMBL/GenBank/DDBJ whole genome shotgun (WGS) entry which is preliminary data.</text>
</comment>
<evidence type="ECO:0000256" key="8">
    <source>
        <dbReference type="ARBA" id="ARBA00047899"/>
    </source>
</evidence>
<dbReference type="AlphaFoldDB" id="A0AAV8FFT5"/>
<evidence type="ECO:0000256" key="7">
    <source>
        <dbReference type="ARBA" id="ARBA00022840"/>
    </source>
</evidence>
<feature type="compositionally biased region" description="Polar residues" evidence="10">
    <location>
        <begin position="409"/>
        <end position="418"/>
    </location>
</feature>
<dbReference type="EC" id="2.7.11.1" evidence="2"/>
<dbReference type="EMBL" id="JAMFTS010000004">
    <property type="protein sequence ID" value="KAJ4761868.1"/>
    <property type="molecule type" value="Genomic_DNA"/>
</dbReference>
<evidence type="ECO:0000256" key="2">
    <source>
        <dbReference type="ARBA" id="ARBA00012513"/>
    </source>
</evidence>
<feature type="region of interest" description="Disordered" evidence="10">
    <location>
        <begin position="394"/>
        <end position="418"/>
    </location>
</feature>
<comment type="similarity">
    <text evidence="1">Belongs to the protein kinase superfamily. AGC Ser/Thr protein kinase family.</text>
</comment>
<dbReference type="Gene3D" id="1.10.510.10">
    <property type="entry name" value="Transferase(Phosphotransferase) domain 1"/>
    <property type="match status" value="1"/>
</dbReference>
<protein>
    <recommendedName>
        <fullName evidence="2">non-specific serine/threonine protein kinase</fullName>
        <ecNumber evidence="2">2.7.11.1</ecNumber>
    </recommendedName>
</protein>
<dbReference type="EMBL" id="JAMFTS010000002">
    <property type="protein sequence ID" value="KAJ4790515.1"/>
    <property type="molecule type" value="Genomic_DNA"/>
</dbReference>
<dbReference type="InterPro" id="IPR000961">
    <property type="entry name" value="AGC-kinase_C"/>
</dbReference>
<keyword evidence="15" id="KW-1185">Reference proteome</keyword>
<gene>
    <name evidence="14" type="ORF">LUZ62_041761</name>
    <name evidence="13" type="ORF">LUZ62_072243</name>
</gene>
<accession>A0AAV8FFT5</accession>
<proteinExistence type="inferred from homology"/>
<dbReference type="PROSITE" id="PS00108">
    <property type="entry name" value="PROTEIN_KINASE_ST"/>
    <property type="match status" value="1"/>
</dbReference>
<dbReference type="SMART" id="SM00220">
    <property type="entry name" value="S_TKc"/>
    <property type="match status" value="1"/>
</dbReference>
<name>A0AAV8FFT5_9POAL</name>
<feature type="region of interest" description="Disordered" evidence="10">
    <location>
        <begin position="184"/>
        <end position="255"/>
    </location>
</feature>
<dbReference type="Proteomes" id="UP001140206">
    <property type="component" value="Chromosome 2"/>
</dbReference>
<feature type="compositionally biased region" description="Basic residues" evidence="10">
    <location>
        <begin position="206"/>
        <end position="215"/>
    </location>
</feature>
<feature type="domain" description="AGC-kinase C-terminal" evidence="12">
    <location>
        <begin position="354"/>
        <end position="418"/>
    </location>
</feature>
<sequence length="418" mass="47214">MQPHLLLMELRLENLKAISILGRGAKGVVFSVHVSTHEQPFALKAISLSSIKKKKSSAGDGAGAQSGETYRRLWFERDVLATLNHPLLPSLKGFVSTETIVGFAIERCSGGDLNSLRRRQTEKMFSDSVIRFYAAELVLALEYLHSRGIVYRDLKPENILIQDNGHIMLVDFDLSTKLPVKSPKPYKLPETPPPAQVRANEQLGQNHRKKKKRKNNFLLRSFSSHTGVSPVTTDEAPNKSPLHKPAAVRNVGSTDKSNSFVGTEDYVAPEIIQGKGHEFSVDWWGLGVVLYEMLYGRTPFRGLNRKETFYRVLVKEPELVGEQTPLRDLIRRLLEKDPDKRITCQEIKEHEFFRGVNWELVIEMARPPYIPSGSELESNEEDLDVEKTVQEVFGEEKGKPEVMNGGDDTVQNTDFSDF</sequence>
<evidence type="ECO:0000313" key="13">
    <source>
        <dbReference type="EMBL" id="KAJ4761868.1"/>
    </source>
</evidence>
<evidence type="ECO:0000259" key="12">
    <source>
        <dbReference type="PROSITE" id="PS51285"/>
    </source>
</evidence>
<evidence type="ECO:0000256" key="3">
    <source>
        <dbReference type="ARBA" id="ARBA00022527"/>
    </source>
</evidence>
<evidence type="ECO:0000256" key="4">
    <source>
        <dbReference type="ARBA" id="ARBA00022679"/>
    </source>
</evidence>
<feature type="compositionally biased region" description="Polar residues" evidence="10">
    <location>
        <begin position="221"/>
        <end position="232"/>
    </location>
</feature>
<evidence type="ECO:0000256" key="9">
    <source>
        <dbReference type="ARBA" id="ARBA00048679"/>
    </source>
</evidence>
<dbReference type="PROSITE" id="PS50011">
    <property type="entry name" value="PROTEIN_KINASE_DOM"/>
    <property type="match status" value="1"/>
</dbReference>
<keyword evidence="7" id="KW-0067">ATP-binding</keyword>
<dbReference type="GO" id="GO:0005524">
    <property type="term" value="F:ATP binding"/>
    <property type="evidence" value="ECO:0007669"/>
    <property type="project" value="UniProtKB-KW"/>
</dbReference>
<dbReference type="SUPFAM" id="SSF56112">
    <property type="entry name" value="Protein kinase-like (PK-like)"/>
    <property type="match status" value="1"/>
</dbReference>
<evidence type="ECO:0000313" key="14">
    <source>
        <dbReference type="EMBL" id="KAJ4790515.1"/>
    </source>
</evidence>
<keyword evidence="4" id="KW-0808">Transferase</keyword>
<dbReference type="PROSITE" id="PS51285">
    <property type="entry name" value="AGC_KINASE_CTER"/>
    <property type="match status" value="1"/>
</dbReference>
<dbReference type="GO" id="GO:0004674">
    <property type="term" value="F:protein serine/threonine kinase activity"/>
    <property type="evidence" value="ECO:0007669"/>
    <property type="project" value="UniProtKB-KW"/>
</dbReference>
<evidence type="ECO:0000256" key="5">
    <source>
        <dbReference type="ARBA" id="ARBA00022741"/>
    </source>
</evidence>